<sequence>MGMNINSENQAFALELVHCVMKRYCLSYSPFELRTMDWRNMKRRFTPTIREAVRIMVPRFTNFNFSTFRDSGDTDEKRFQHLVNTLFDTLFSNGYNEKEFLTFCIHVAKMASRAFLHGVKKAPEFAVSAILDSMEYFYTNLDLNEDSWDELDRIANDIVIHNEL</sequence>
<keyword evidence="2" id="KW-1185">Reference proteome</keyword>
<proteinExistence type="predicted"/>
<reference evidence="1 2" key="1">
    <citation type="submission" date="2021-06" db="EMBL/GenBank/DDBJ databases">
        <title>Caerostris extrusa draft genome.</title>
        <authorList>
            <person name="Kono N."/>
            <person name="Arakawa K."/>
        </authorList>
    </citation>
    <scope>NUCLEOTIDE SEQUENCE [LARGE SCALE GENOMIC DNA]</scope>
</reference>
<protein>
    <submittedName>
        <fullName evidence="1">Uncharacterized protein</fullName>
    </submittedName>
</protein>
<accession>A0AAV4UP76</accession>
<comment type="caution">
    <text evidence="1">The sequence shown here is derived from an EMBL/GenBank/DDBJ whole genome shotgun (WGS) entry which is preliminary data.</text>
</comment>
<name>A0AAV4UP76_CAEEX</name>
<dbReference type="EMBL" id="BPLR01013213">
    <property type="protein sequence ID" value="GIY59532.1"/>
    <property type="molecule type" value="Genomic_DNA"/>
</dbReference>
<evidence type="ECO:0000313" key="2">
    <source>
        <dbReference type="Proteomes" id="UP001054945"/>
    </source>
</evidence>
<evidence type="ECO:0000313" key="1">
    <source>
        <dbReference type="EMBL" id="GIY59532.1"/>
    </source>
</evidence>
<dbReference type="Proteomes" id="UP001054945">
    <property type="component" value="Unassembled WGS sequence"/>
</dbReference>
<gene>
    <name evidence="1" type="primary">AVEN_70245_1</name>
    <name evidence="1" type="ORF">CEXT_487771</name>
</gene>
<organism evidence="1 2">
    <name type="scientific">Caerostris extrusa</name>
    <name type="common">Bark spider</name>
    <name type="synonym">Caerostris bankana</name>
    <dbReference type="NCBI Taxonomy" id="172846"/>
    <lineage>
        <taxon>Eukaryota</taxon>
        <taxon>Metazoa</taxon>
        <taxon>Ecdysozoa</taxon>
        <taxon>Arthropoda</taxon>
        <taxon>Chelicerata</taxon>
        <taxon>Arachnida</taxon>
        <taxon>Araneae</taxon>
        <taxon>Araneomorphae</taxon>
        <taxon>Entelegynae</taxon>
        <taxon>Araneoidea</taxon>
        <taxon>Araneidae</taxon>
        <taxon>Caerostris</taxon>
    </lineage>
</organism>
<dbReference type="AlphaFoldDB" id="A0AAV4UP76"/>